<evidence type="ECO:0000256" key="5">
    <source>
        <dbReference type="ARBA" id="ARBA00023004"/>
    </source>
</evidence>
<dbReference type="GO" id="GO:0016706">
    <property type="term" value="F:2-oxoglutarate-dependent dioxygenase activity"/>
    <property type="evidence" value="ECO:0007669"/>
    <property type="project" value="TreeGrafter"/>
</dbReference>
<dbReference type="InterPro" id="IPR039994">
    <property type="entry name" value="NO66-like"/>
</dbReference>
<reference evidence="7 8" key="1">
    <citation type="submission" date="2019-09" db="EMBL/GenBank/DDBJ databases">
        <title>Draft genome sequence of Acinetobacter tandoii W4-4-4 isolated from environmental water sample.</title>
        <authorList>
            <person name="Wee S.K."/>
            <person name="Yan B."/>
            <person name="Mustaffa S.B."/>
            <person name="Yap E.P.H."/>
        </authorList>
    </citation>
    <scope>NUCLEOTIDE SEQUENCE [LARGE SCALE GENOMIC DNA]</scope>
    <source>
        <strain evidence="7 8">W4-4-4</strain>
    </source>
</reference>
<evidence type="ECO:0000256" key="3">
    <source>
        <dbReference type="ARBA" id="ARBA00022964"/>
    </source>
</evidence>
<dbReference type="GO" id="GO:0046872">
    <property type="term" value="F:metal ion binding"/>
    <property type="evidence" value="ECO:0007669"/>
    <property type="project" value="UniProtKB-KW"/>
</dbReference>
<feature type="domain" description="JmjC" evidence="6">
    <location>
        <begin position="100"/>
        <end position="228"/>
    </location>
</feature>
<dbReference type="AlphaFoldDB" id="A0A5N4WAB9"/>
<dbReference type="Pfam" id="PF20514">
    <property type="entry name" value="WHD_ROXA"/>
    <property type="match status" value="1"/>
</dbReference>
<keyword evidence="3" id="KW-0223">Dioxygenase</keyword>
<comment type="caution">
    <text evidence="7">The sequence shown here is derived from an EMBL/GenBank/DDBJ whole genome shotgun (WGS) entry which is preliminary data.</text>
</comment>
<keyword evidence="5" id="KW-0408">Iron</keyword>
<evidence type="ECO:0000256" key="1">
    <source>
        <dbReference type="ARBA" id="ARBA00001954"/>
    </source>
</evidence>
<dbReference type="RefSeq" id="WP_151505186.1">
    <property type="nucleotide sequence ID" value="NZ_VXLD01000013.1"/>
</dbReference>
<protein>
    <submittedName>
        <fullName evidence="7">Cupin</fullName>
    </submittedName>
</protein>
<keyword evidence="2" id="KW-0479">Metal-binding</keyword>
<dbReference type="EMBL" id="VXLD01000013">
    <property type="protein sequence ID" value="KAB1852499.1"/>
    <property type="molecule type" value="Genomic_DNA"/>
</dbReference>
<dbReference type="PANTHER" id="PTHR13096:SF8">
    <property type="entry name" value="RIBOSOMAL OXYGENASE 1"/>
    <property type="match status" value="1"/>
</dbReference>
<evidence type="ECO:0000313" key="8">
    <source>
        <dbReference type="Proteomes" id="UP000325788"/>
    </source>
</evidence>
<evidence type="ECO:0000259" key="6">
    <source>
        <dbReference type="PROSITE" id="PS51184"/>
    </source>
</evidence>
<dbReference type="SUPFAM" id="SSF51197">
    <property type="entry name" value="Clavaminate synthase-like"/>
    <property type="match status" value="1"/>
</dbReference>
<evidence type="ECO:0000313" key="7">
    <source>
        <dbReference type="EMBL" id="KAB1852499.1"/>
    </source>
</evidence>
<gene>
    <name evidence="7" type="ORF">F4W09_14675</name>
</gene>
<evidence type="ECO:0000256" key="2">
    <source>
        <dbReference type="ARBA" id="ARBA00022723"/>
    </source>
</evidence>
<keyword evidence="4" id="KW-0560">Oxidoreductase</keyword>
<dbReference type="PANTHER" id="PTHR13096">
    <property type="entry name" value="MINA53 MYC INDUCED NUCLEAR ANTIGEN"/>
    <property type="match status" value="1"/>
</dbReference>
<accession>A0A5N4WAB9</accession>
<evidence type="ECO:0000256" key="4">
    <source>
        <dbReference type="ARBA" id="ARBA00023002"/>
    </source>
</evidence>
<dbReference type="InterPro" id="IPR003347">
    <property type="entry name" value="JmjC_dom"/>
</dbReference>
<dbReference type="Gene3D" id="2.60.120.650">
    <property type="entry name" value="Cupin"/>
    <property type="match status" value="1"/>
</dbReference>
<dbReference type="PROSITE" id="PS51184">
    <property type="entry name" value="JMJC"/>
    <property type="match status" value="1"/>
</dbReference>
<sequence length="388" mass="44388">MSQPLDILGGITAEQFLREYWQKKPLLVRNALPEIINILEPNDVMELALEEHVTARLIKQKDKDPNQWTVKSSPLIKGDFQKMPKLWTLLVQAVDHYSFDLAELWKKFPFIPQWRRDDIMVSYAPKGGSVGKHFDFYDVFLVQGYGHRRWQLGQICDANTEFVAGQPLKLLPEMQVDFDEVLAPGDLLYVPPGLSHYGVAEDDCLTFSFGFRMPNMADVMDRVSDKFADNTFLKNPLLDIQRQQANPIGQITKSELDYVKTLLLERLQNSSELDNAIISLMSEPKYPDNIPEPDEIEADDLREILDTGYEILLEPASRLLYAEQDQALLFWANGEQICISEDSSNLLKQIADGQVLAFDQHFNHDEILADFAQLMNDSILMLLPPAEE</sequence>
<dbReference type="Proteomes" id="UP000325788">
    <property type="component" value="Unassembled WGS sequence"/>
</dbReference>
<dbReference type="SMART" id="SM00558">
    <property type="entry name" value="JmjC"/>
    <property type="match status" value="1"/>
</dbReference>
<comment type="cofactor">
    <cofactor evidence="1">
        <name>Fe(2+)</name>
        <dbReference type="ChEBI" id="CHEBI:29033"/>
    </cofactor>
</comment>
<dbReference type="Gene3D" id="3.40.366.30">
    <property type="entry name" value="50S ribosomal protein L16 arginine hydroxylase, Chain A, Domain 2"/>
    <property type="match status" value="1"/>
</dbReference>
<dbReference type="Pfam" id="PF08007">
    <property type="entry name" value="JmjC_2"/>
    <property type="match status" value="1"/>
</dbReference>
<organism evidence="7 8">
    <name type="scientific">Acinetobacter tandoii</name>
    <dbReference type="NCBI Taxonomy" id="202954"/>
    <lineage>
        <taxon>Bacteria</taxon>
        <taxon>Pseudomonadati</taxon>
        <taxon>Pseudomonadota</taxon>
        <taxon>Gammaproteobacteria</taxon>
        <taxon>Moraxellales</taxon>
        <taxon>Moraxellaceae</taxon>
        <taxon>Acinetobacter</taxon>
    </lineage>
</organism>
<dbReference type="InterPro" id="IPR046799">
    <property type="entry name" value="ROXA-like_wH"/>
</dbReference>
<proteinExistence type="predicted"/>
<name>A0A5N4WAB9_9GAMM</name>